<name>A0A6A5FLE9_PERFL</name>
<gene>
    <name evidence="1" type="ORF">PFLUV_G00077950</name>
</gene>
<dbReference type="AlphaFoldDB" id="A0A6A5FLE9"/>
<comment type="caution">
    <text evidence="1">The sequence shown here is derived from an EMBL/GenBank/DDBJ whole genome shotgun (WGS) entry which is preliminary data.</text>
</comment>
<keyword evidence="2" id="KW-1185">Reference proteome</keyword>
<organism evidence="1 2">
    <name type="scientific">Perca fluviatilis</name>
    <name type="common">European perch</name>
    <dbReference type="NCBI Taxonomy" id="8168"/>
    <lineage>
        <taxon>Eukaryota</taxon>
        <taxon>Metazoa</taxon>
        <taxon>Chordata</taxon>
        <taxon>Craniata</taxon>
        <taxon>Vertebrata</taxon>
        <taxon>Euteleostomi</taxon>
        <taxon>Actinopterygii</taxon>
        <taxon>Neopterygii</taxon>
        <taxon>Teleostei</taxon>
        <taxon>Neoteleostei</taxon>
        <taxon>Acanthomorphata</taxon>
        <taxon>Eupercaria</taxon>
        <taxon>Perciformes</taxon>
        <taxon>Percoidei</taxon>
        <taxon>Percidae</taxon>
        <taxon>Percinae</taxon>
        <taxon>Perca</taxon>
    </lineage>
</organism>
<evidence type="ECO:0000313" key="2">
    <source>
        <dbReference type="Proteomes" id="UP000465112"/>
    </source>
</evidence>
<proteinExistence type="predicted"/>
<accession>A0A6A5FLE9</accession>
<dbReference type="Proteomes" id="UP000465112">
    <property type="component" value="Chromosome 6"/>
</dbReference>
<evidence type="ECO:0000313" key="1">
    <source>
        <dbReference type="EMBL" id="KAF1389862.1"/>
    </source>
</evidence>
<sequence>MPVHLLGTARLADSSRAVGQQTAQLNYVRIMFSCWAVLFSIEAGVNNGKLTNALHHTEDNLRLDWRYYEGQIPSFLGPNEGGKSSTVSILTVCSLLSLVMSTSWAETSGHT</sequence>
<dbReference type="EMBL" id="VHII01000006">
    <property type="protein sequence ID" value="KAF1389862.1"/>
    <property type="molecule type" value="Genomic_DNA"/>
</dbReference>
<reference evidence="1 2" key="1">
    <citation type="submission" date="2019-06" db="EMBL/GenBank/DDBJ databases">
        <title>A chromosome-scale genome assembly of the European perch, Perca fluviatilis.</title>
        <authorList>
            <person name="Roques C."/>
            <person name="Zahm M."/>
            <person name="Cabau C."/>
            <person name="Klopp C."/>
            <person name="Bouchez O."/>
            <person name="Donnadieu C."/>
            <person name="Kuhl H."/>
            <person name="Gislard M."/>
            <person name="Guendouz S."/>
            <person name="Journot L."/>
            <person name="Haffray P."/>
            <person name="Bestin A."/>
            <person name="Morvezen R."/>
            <person name="Feron R."/>
            <person name="Wen M."/>
            <person name="Jouanno E."/>
            <person name="Herpin A."/>
            <person name="Schartl M."/>
            <person name="Postlethwait J."/>
            <person name="Schaerlinger B."/>
            <person name="Chardard D."/>
            <person name="Lecocq T."/>
            <person name="Poncet C."/>
            <person name="Jaffrelo L."/>
            <person name="Lampietro C."/>
            <person name="Guiguen Y."/>
        </authorList>
    </citation>
    <scope>NUCLEOTIDE SEQUENCE [LARGE SCALE GENOMIC DNA]</scope>
    <source>
        <tissue evidence="1">Blood</tissue>
    </source>
</reference>
<protein>
    <submittedName>
        <fullName evidence="1">Uncharacterized protein</fullName>
    </submittedName>
</protein>